<name>A0ABY3VQH1_9MYCO</name>
<dbReference type="CDD" id="cd02972">
    <property type="entry name" value="DsbA_family"/>
    <property type="match status" value="1"/>
</dbReference>
<evidence type="ECO:0000313" key="2">
    <source>
        <dbReference type="Proteomes" id="UP001055336"/>
    </source>
</evidence>
<gene>
    <name evidence="1" type="ORF">MKK62_26000</name>
</gene>
<reference evidence="1" key="1">
    <citation type="submission" date="2022-08" db="EMBL/GenBank/DDBJ databases">
        <title>Whole genome sequencing of non-tuberculosis mycobacteria type-strains.</title>
        <authorList>
            <person name="Igarashi Y."/>
            <person name="Osugi A."/>
            <person name="Mitarai S."/>
        </authorList>
    </citation>
    <scope>NUCLEOTIDE SEQUENCE</scope>
    <source>
        <strain evidence="1">DSM 45127</strain>
    </source>
</reference>
<accession>A0ABY3VQH1</accession>
<dbReference type="Proteomes" id="UP001055336">
    <property type="component" value="Chromosome"/>
</dbReference>
<organism evidence="1 2">
    <name type="scientific">Mycobacterium paraterrae</name>
    <dbReference type="NCBI Taxonomy" id="577492"/>
    <lineage>
        <taxon>Bacteria</taxon>
        <taxon>Bacillati</taxon>
        <taxon>Actinomycetota</taxon>
        <taxon>Actinomycetes</taxon>
        <taxon>Mycobacteriales</taxon>
        <taxon>Mycobacteriaceae</taxon>
        <taxon>Mycobacterium</taxon>
    </lineage>
</organism>
<sequence length="209" mass="23371">MTQPRRIDFWFDPICPWAWISSRWILEVTNARNLDVEFHVMSLAILNSGRTEKPADYQMDVDFQQRLAKAWRPVRVVTAAHQAHGPGVLLPLYTAMGTRIHNGGNEDFDAVIVESLAELGLPAELAQAADTDANDDALRQSHYQGTDPVGPDVGTPIIHIDGAAIFGPVLSRIPRGEQAGQLWDAMNTLAAYPQFWELKRTRTEQPQFD</sequence>
<keyword evidence="2" id="KW-1185">Reference proteome</keyword>
<dbReference type="Gene3D" id="3.40.30.10">
    <property type="entry name" value="Glutaredoxin"/>
    <property type="match status" value="1"/>
</dbReference>
<dbReference type="SUPFAM" id="SSF52833">
    <property type="entry name" value="Thioredoxin-like"/>
    <property type="match status" value="1"/>
</dbReference>
<dbReference type="RefSeq" id="WP_240261470.1">
    <property type="nucleotide sequence ID" value="NZ_CP092488.2"/>
</dbReference>
<evidence type="ECO:0000313" key="1">
    <source>
        <dbReference type="EMBL" id="UMB69739.1"/>
    </source>
</evidence>
<dbReference type="EMBL" id="CP092488">
    <property type="protein sequence ID" value="UMB69739.1"/>
    <property type="molecule type" value="Genomic_DNA"/>
</dbReference>
<dbReference type="InterPro" id="IPR036249">
    <property type="entry name" value="Thioredoxin-like_sf"/>
</dbReference>
<dbReference type="InterPro" id="IPR053977">
    <property type="entry name" value="Rv2466c-like"/>
</dbReference>
<dbReference type="Pfam" id="PF22234">
    <property type="entry name" value="Rv2466c-like"/>
    <property type="match status" value="1"/>
</dbReference>
<protein>
    <submittedName>
        <fullName evidence="1">DsbA family protein</fullName>
    </submittedName>
</protein>
<proteinExistence type="predicted"/>